<dbReference type="PATRIC" id="fig|69.6.peg.4763"/>
<evidence type="ECO:0000313" key="2">
    <source>
        <dbReference type="Proteomes" id="UP000061569"/>
    </source>
</evidence>
<protein>
    <submittedName>
        <fullName evidence="1">Uncharacterized protein</fullName>
    </submittedName>
</protein>
<dbReference type="RefSeq" id="WP_057949347.1">
    <property type="nucleotide sequence ID" value="NZ_CP067396.1"/>
</dbReference>
<gene>
    <name evidence="1" type="ORF">GLE_4832</name>
</gene>
<dbReference type="EMBL" id="CP013140">
    <property type="protein sequence ID" value="ALN60173.1"/>
    <property type="molecule type" value="Genomic_DNA"/>
</dbReference>
<organism evidence="1 2">
    <name type="scientific">Lysobacter enzymogenes</name>
    <dbReference type="NCBI Taxonomy" id="69"/>
    <lineage>
        <taxon>Bacteria</taxon>
        <taxon>Pseudomonadati</taxon>
        <taxon>Pseudomonadota</taxon>
        <taxon>Gammaproteobacteria</taxon>
        <taxon>Lysobacterales</taxon>
        <taxon>Lysobacteraceae</taxon>
        <taxon>Lysobacter</taxon>
    </lineage>
</organism>
<proteinExistence type="predicted"/>
<name>A0A0S2DP52_LYSEN</name>
<dbReference type="STRING" id="69.GLE_4832"/>
<accession>A0A0S2DP52</accession>
<dbReference type="Proteomes" id="UP000061569">
    <property type="component" value="Chromosome"/>
</dbReference>
<reference evidence="1 2" key="1">
    <citation type="submission" date="2015-11" db="EMBL/GenBank/DDBJ databases">
        <title>Genome sequences of Lysobacter enzymogenes strain C3 and Lysobacter antibioticus ATCC 29479.</title>
        <authorList>
            <person name="Kobayashi D.Y."/>
        </authorList>
    </citation>
    <scope>NUCLEOTIDE SEQUENCE [LARGE SCALE GENOMIC DNA]</scope>
    <source>
        <strain evidence="1 2">C3</strain>
    </source>
</reference>
<dbReference type="OrthoDB" id="495830at2"/>
<dbReference type="KEGG" id="lez:GLE_4832"/>
<dbReference type="AlphaFoldDB" id="A0A0S2DP52"/>
<evidence type="ECO:0000313" key="1">
    <source>
        <dbReference type="EMBL" id="ALN60173.1"/>
    </source>
</evidence>
<sequence length="167" mass="18299">MVFDYMDYFVSMSVGLTGFASEAIAPEIDPVGIKAVYLQAFDEKLPDGMAEQILQRYKALFDAAGGKPGNEEQLVGQMLAGSGTSPAQILAMRQLIFLWYAGAWPTVQYDNSPSRGQTFSSVISAESYTQGLVWRVMQSHPMGSSTYNYGYWAADPPPLSAYLENPV</sequence>